<proteinExistence type="predicted"/>
<dbReference type="EMBL" id="JAABOA010006499">
    <property type="protein sequence ID" value="KAF9560070.1"/>
    <property type="molecule type" value="Genomic_DNA"/>
</dbReference>
<feature type="compositionally biased region" description="Basic and acidic residues" evidence="1">
    <location>
        <begin position="158"/>
        <end position="177"/>
    </location>
</feature>
<feature type="region of interest" description="Disordered" evidence="1">
    <location>
        <begin position="50"/>
        <end position="223"/>
    </location>
</feature>
<protein>
    <submittedName>
        <fullName evidence="2">Uncharacterized protein</fullName>
    </submittedName>
</protein>
<evidence type="ECO:0000313" key="2">
    <source>
        <dbReference type="EMBL" id="KAF9560070.1"/>
    </source>
</evidence>
<name>A0A9P6FKJ0_9FUNG</name>
<feature type="compositionally biased region" description="Low complexity" evidence="1">
    <location>
        <begin position="74"/>
        <end position="90"/>
    </location>
</feature>
<sequence>MFSGPEYTQPLKTSLSPPPRQSWSRSKSFQGSNLAIVSALSNRAFAPGLDASLSSSMHAGNEGEYIPNEPMITSSSSEARSSVSSSSISSPGTDTRSPTLGPFSETGTTSTTSQRTLGSTASPPLLPTKTGYTRTSGPISGRATPQQDSRNYSLDQEQDFRVSLTKDRGTAPMELRKSSNRPQRSIDNLSSAYHFRKAADLGQGGQGADGGRTSPPNSRRGGT</sequence>
<comment type="caution">
    <text evidence="2">The sequence shown here is derived from an EMBL/GenBank/DDBJ whole genome shotgun (WGS) entry which is preliminary data.</text>
</comment>
<accession>A0A9P6FKJ0</accession>
<dbReference type="Proteomes" id="UP000780801">
    <property type="component" value="Unassembled WGS sequence"/>
</dbReference>
<dbReference type="OrthoDB" id="2446123at2759"/>
<feature type="compositionally biased region" description="Polar residues" evidence="1">
    <location>
        <begin position="130"/>
        <end position="155"/>
    </location>
</feature>
<feature type="compositionally biased region" description="Low complexity" evidence="1">
    <location>
        <begin position="104"/>
        <end position="120"/>
    </location>
</feature>
<evidence type="ECO:0000256" key="1">
    <source>
        <dbReference type="SAM" id="MobiDB-lite"/>
    </source>
</evidence>
<dbReference type="AlphaFoldDB" id="A0A9P6FKJ0"/>
<keyword evidence="3" id="KW-1185">Reference proteome</keyword>
<evidence type="ECO:0000313" key="3">
    <source>
        <dbReference type="Proteomes" id="UP000780801"/>
    </source>
</evidence>
<reference evidence="2" key="1">
    <citation type="journal article" date="2020" name="Fungal Divers.">
        <title>Resolving the Mortierellaceae phylogeny through synthesis of multi-gene phylogenetics and phylogenomics.</title>
        <authorList>
            <person name="Vandepol N."/>
            <person name="Liber J."/>
            <person name="Desiro A."/>
            <person name="Na H."/>
            <person name="Kennedy M."/>
            <person name="Barry K."/>
            <person name="Grigoriev I.V."/>
            <person name="Miller A.N."/>
            <person name="O'Donnell K."/>
            <person name="Stajich J.E."/>
            <person name="Bonito G."/>
        </authorList>
    </citation>
    <scope>NUCLEOTIDE SEQUENCE</scope>
    <source>
        <strain evidence="2">KOD1015</strain>
    </source>
</reference>
<feature type="region of interest" description="Disordered" evidence="1">
    <location>
        <begin position="1"/>
        <end position="29"/>
    </location>
</feature>
<feature type="compositionally biased region" description="Polar residues" evidence="1">
    <location>
        <begin position="180"/>
        <end position="191"/>
    </location>
</feature>
<organism evidence="2 3">
    <name type="scientific">Lunasporangiospora selenospora</name>
    <dbReference type="NCBI Taxonomy" id="979761"/>
    <lineage>
        <taxon>Eukaryota</taxon>
        <taxon>Fungi</taxon>
        <taxon>Fungi incertae sedis</taxon>
        <taxon>Mucoromycota</taxon>
        <taxon>Mortierellomycotina</taxon>
        <taxon>Mortierellomycetes</taxon>
        <taxon>Mortierellales</taxon>
        <taxon>Mortierellaceae</taxon>
        <taxon>Lunasporangiospora</taxon>
    </lineage>
</organism>
<feature type="non-terminal residue" evidence="2">
    <location>
        <position position="223"/>
    </location>
</feature>
<feature type="compositionally biased region" description="Polar residues" evidence="1">
    <location>
        <begin position="10"/>
        <end position="29"/>
    </location>
</feature>
<gene>
    <name evidence="2" type="ORF">BGW38_009058</name>
</gene>